<protein>
    <submittedName>
        <fullName evidence="1">Uncharacterized protein</fullName>
    </submittedName>
</protein>
<gene>
    <name evidence="1" type="ORF">EZS28_047501</name>
</gene>
<feature type="non-terminal residue" evidence="1">
    <location>
        <position position="65"/>
    </location>
</feature>
<proteinExistence type="predicted"/>
<dbReference type="AlphaFoldDB" id="A0A5J4TGF5"/>
<dbReference type="Proteomes" id="UP000324800">
    <property type="component" value="Unassembled WGS sequence"/>
</dbReference>
<reference evidence="1 2" key="1">
    <citation type="submission" date="2019-03" db="EMBL/GenBank/DDBJ databases">
        <title>Single cell metagenomics reveals metabolic interactions within the superorganism composed of flagellate Streblomastix strix and complex community of Bacteroidetes bacteria on its surface.</title>
        <authorList>
            <person name="Treitli S.C."/>
            <person name="Kolisko M."/>
            <person name="Husnik F."/>
            <person name="Keeling P."/>
            <person name="Hampl V."/>
        </authorList>
    </citation>
    <scope>NUCLEOTIDE SEQUENCE [LARGE SCALE GENOMIC DNA]</scope>
    <source>
        <strain evidence="1">ST1C</strain>
    </source>
</reference>
<dbReference type="EMBL" id="SNRW01032120">
    <property type="protein sequence ID" value="KAA6356972.1"/>
    <property type="molecule type" value="Genomic_DNA"/>
</dbReference>
<evidence type="ECO:0000313" key="1">
    <source>
        <dbReference type="EMBL" id="KAA6356972.1"/>
    </source>
</evidence>
<comment type="caution">
    <text evidence="1">The sequence shown here is derived from an EMBL/GenBank/DDBJ whole genome shotgun (WGS) entry which is preliminary data.</text>
</comment>
<name>A0A5J4TGF5_9EUKA</name>
<organism evidence="1 2">
    <name type="scientific">Streblomastix strix</name>
    <dbReference type="NCBI Taxonomy" id="222440"/>
    <lineage>
        <taxon>Eukaryota</taxon>
        <taxon>Metamonada</taxon>
        <taxon>Preaxostyla</taxon>
        <taxon>Oxymonadida</taxon>
        <taxon>Streblomastigidae</taxon>
        <taxon>Streblomastix</taxon>
    </lineage>
</organism>
<sequence length="65" mass="7237">MLTISFSEAGGSGEEQDVEIWRGLDNIFGFLRQFHKGRNDSGLPVFTPLPLLTQRSVEQIEEEGG</sequence>
<accession>A0A5J4TGF5</accession>
<evidence type="ECO:0000313" key="2">
    <source>
        <dbReference type="Proteomes" id="UP000324800"/>
    </source>
</evidence>